<evidence type="ECO:0000313" key="4">
    <source>
        <dbReference type="Proteomes" id="UP000198736"/>
    </source>
</evidence>
<dbReference type="InterPro" id="IPR023155">
    <property type="entry name" value="Cyt_c-552/4"/>
</dbReference>
<name>A0A0S4LTE9_9BACT</name>
<dbReference type="SUPFAM" id="SSF48695">
    <property type="entry name" value="Multiheme cytochromes"/>
    <property type="match status" value="1"/>
</dbReference>
<keyword evidence="1" id="KW-0472">Membrane</keyword>
<dbReference type="OrthoDB" id="9814800at2"/>
<evidence type="ECO:0000256" key="1">
    <source>
        <dbReference type="SAM" id="Phobius"/>
    </source>
</evidence>
<sequence>MRSEAHGQGGRWGASWRRASIYLVALAVLSGLCQSWAIAQESTGQSTPDWVAEIEKVFIRSEDCKQCHERHYEEWKGAREQTPDLKTFGRVDAALLHGTALESLVFRTVLGLWKQTNPTAEEQGRCLSCHAPAVTLFPQHAETMVEHVLARKPSIEGIGCAACHLMNGMEKNPHVPPTFKLQPGNTLYGPYSNPEENLVHPAAQSEHFRGANYCAACHFDKVKDVAQKNLPGEILEGTICQDCHMEPSTGSSTSRRGAMTRAIGRHWFRGVVVAGTMLKNRNLQAEWMPRIDVDVTKTGMVVEGTGIVKVGSLPHSFPDGDPVLKQFFLTVTAKDAAGKTLAEETKQFGLPYDKILRGPIPDPFIKGGNTRKVPFTLTLPAGTAASSIEAVLTYALIPTPQPMLTDKYLASLQTEKEREEAKQIIQEYTQRHFLTYRVKSLS</sequence>
<gene>
    <name evidence="3" type="ORF">COMA2_90083</name>
</gene>
<organism evidence="3 4">
    <name type="scientific">Candidatus Nitrospira nitrificans</name>
    <dbReference type="NCBI Taxonomy" id="1742973"/>
    <lineage>
        <taxon>Bacteria</taxon>
        <taxon>Pseudomonadati</taxon>
        <taxon>Nitrospirota</taxon>
        <taxon>Nitrospiria</taxon>
        <taxon>Nitrospirales</taxon>
        <taxon>Nitrospiraceae</taxon>
        <taxon>Nitrospira</taxon>
    </lineage>
</organism>
<feature type="transmembrane region" description="Helical" evidence="1">
    <location>
        <begin position="21"/>
        <end position="39"/>
    </location>
</feature>
<proteinExistence type="predicted"/>
<feature type="domain" description="Cytochrome c-552/4" evidence="2">
    <location>
        <begin position="64"/>
        <end position="164"/>
    </location>
</feature>
<protein>
    <submittedName>
        <fullName evidence="3">Putative Pentaheme cytochrome c</fullName>
    </submittedName>
</protein>
<dbReference type="AlphaFoldDB" id="A0A0S4LTE9"/>
<dbReference type="Gene3D" id="1.10.1130.10">
    <property type="entry name" value="Flavocytochrome C3, Chain A"/>
    <property type="match status" value="1"/>
</dbReference>
<dbReference type="STRING" id="1742973.COMA2_90083"/>
<dbReference type="Pfam" id="PF13435">
    <property type="entry name" value="Cytochrome_C554"/>
    <property type="match status" value="1"/>
</dbReference>
<reference evidence="4" key="1">
    <citation type="submission" date="2015-10" db="EMBL/GenBank/DDBJ databases">
        <authorList>
            <person name="Luecker S."/>
            <person name="Luecker S."/>
        </authorList>
    </citation>
    <scope>NUCLEOTIDE SEQUENCE [LARGE SCALE GENOMIC DNA]</scope>
</reference>
<accession>A0A0S4LTE9</accession>
<keyword evidence="1" id="KW-1133">Transmembrane helix</keyword>
<evidence type="ECO:0000313" key="3">
    <source>
        <dbReference type="EMBL" id="CUS39904.1"/>
    </source>
</evidence>
<dbReference type="InterPro" id="IPR036280">
    <property type="entry name" value="Multihaem_cyt_sf"/>
</dbReference>
<evidence type="ECO:0000259" key="2">
    <source>
        <dbReference type="Pfam" id="PF13435"/>
    </source>
</evidence>
<dbReference type="Proteomes" id="UP000198736">
    <property type="component" value="Unassembled WGS sequence"/>
</dbReference>
<dbReference type="EMBL" id="CZPZ01000036">
    <property type="protein sequence ID" value="CUS39904.1"/>
    <property type="molecule type" value="Genomic_DNA"/>
</dbReference>
<keyword evidence="1" id="KW-0812">Transmembrane</keyword>
<keyword evidence="4" id="KW-1185">Reference proteome</keyword>